<feature type="chain" id="PRO_5012137413" evidence="1">
    <location>
        <begin position="19"/>
        <end position="282"/>
    </location>
</feature>
<accession>A0A1L7X733</accession>
<dbReference type="OrthoDB" id="5410926at2759"/>
<protein>
    <submittedName>
        <fullName evidence="2">Uncharacterized protein</fullName>
    </submittedName>
</protein>
<dbReference type="Proteomes" id="UP000184330">
    <property type="component" value="Unassembled WGS sequence"/>
</dbReference>
<dbReference type="AlphaFoldDB" id="A0A1L7X733"/>
<organism evidence="2 3">
    <name type="scientific">Phialocephala subalpina</name>
    <dbReference type="NCBI Taxonomy" id="576137"/>
    <lineage>
        <taxon>Eukaryota</taxon>
        <taxon>Fungi</taxon>
        <taxon>Dikarya</taxon>
        <taxon>Ascomycota</taxon>
        <taxon>Pezizomycotina</taxon>
        <taxon>Leotiomycetes</taxon>
        <taxon>Helotiales</taxon>
        <taxon>Mollisiaceae</taxon>
        <taxon>Phialocephala</taxon>
        <taxon>Phialocephala fortinii species complex</taxon>
    </lineage>
</organism>
<keyword evidence="3" id="KW-1185">Reference proteome</keyword>
<evidence type="ECO:0000313" key="3">
    <source>
        <dbReference type="Proteomes" id="UP000184330"/>
    </source>
</evidence>
<evidence type="ECO:0000256" key="1">
    <source>
        <dbReference type="SAM" id="SignalP"/>
    </source>
</evidence>
<gene>
    <name evidence="2" type="ORF">PAC_10698</name>
</gene>
<name>A0A1L7X733_9HELO</name>
<sequence length="282" mass="28060">MRCPVAYIPIFLLPAISALQIPSIFAPFYEPHLEDSLLLSNVSLISDKPDLRKRDGNCPDNYNSCSTLAAADAGACCTAGSFCTTDHARNIACCPTGATCTGSITQNTASTTGTGGGVFGSGTTSVTTTTSTGTAATITSAATLSTVVNSFFPWPYIPTTYVNSAACMTAYSDCQSNYAACTADLQGGNAFPVTVVAPGGGITIGATAQSLGVASATSICSSLYNVGCYGIVPGNCATFGTGTATGFIVATTTGAGARQTIGGFAKAGMAAGLGIGIAGQML</sequence>
<dbReference type="EMBL" id="FJOG01000017">
    <property type="protein sequence ID" value="CZR60802.1"/>
    <property type="molecule type" value="Genomic_DNA"/>
</dbReference>
<proteinExistence type="predicted"/>
<feature type="signal peptide" evidence="1">
    <location>
        <begin position="1"/>
        <end position="18"/>
    </location>
</feature>
<reference evidence="2 3" key="1">
    <citation type="submission" date="2016-03" db="EMBL/GenBank/DDBJ databases">
        <authorList>
            <person name="Ploux O."/>
        </authorList>
    </citation>
    <scope>NUCLEOTIDE SEQUENCE [LARGE SCALE GENOMIC DNA]</scope>
    <source>
        <strain evidence="2 3">UAMH 11012</strain>
    </source>
</reference>
<evidence type="ECO:0000313" key="2">
    <source>
        <dbReference type="EMBL" id="CZR60802.1"/>
    </source>
</evidence>
<dbReference type="PANTHER" id="PTHR39599:SF1">
    <property type="entry name" value="GPI-ANCHORED PROTEIN (EUROFUNG)"/>
    <property type="match status" value="1"/>
</dbReference>
<dbReference type="PANTHER" id="PTHR39599">
    <property type="entry name" value="GPI-ANCHORED PROTEIN (EUROFUNG)-RELATED-RELATED"/>
    <property type="match status" value="1"/>
</dbReference>
<keyword evidence="1" id="KW-0732">Signal</keyword>